<proteinExistence type="predicted"/>
<gene>
    <name evidence="2" type="ORF">JN757_10090</name>
</gene>
<keyword evidence="3" id="KW-1185">Reference proteome</keyword>
<dbReference type="EMBL" id="CP069352">
    <property type="protein sequence ID" value="QRK86098.1"/>
    <property type="molecule type" value="Genomic_DNA"/>
</dbReference>
<dbReference type="InterPro" id="IPR031939">
    <property type="entry name" value="Adhesin_E-like"/>
</dbReference>
<dbReference type="Proteomes" id="UP000663686">
    <property type="component" value="Chromosome"/>
</dbReference>
<dbReference type="Pfam" id="PF16747">
    <property type="entry name" value="Adhesin_E"/>
    <property type="match status" value="1"/>
</dbReference>
<organism evidence="2 3">
    <name type="scientific">Pseudomonas granadensis</name>
    <dbReference type="NCBI Taxonomy" id="1421430"/>
    <lineage>
        <taxon>Bacteria</taxon>
        <taxon>Pseudomonadati</taxon>
        <taxon>Pseudomonadota</taxon>
        <taxon>Gammaproteobacteria</taxon>
        <taxon>Pseudomonadales</taxon>
        <taxon>Pseudomonadaceae</taxon>
        <taxon>Pseudomonas</taxon>
    </lineage>
</organism>
<dbReference type="RefSeq" id="WP_203421410.1">
    <property type="nucleotide sequence ID" value="NZ_CP069352.1"/>
</dbReference>
<dbReference type="PROSITE" id="PS51257">
    <property type="entry name" value="PROKAR_LIPOPROTEIN"/>
    <property type="match status" value="1"/>
</dbReference>
<accession>A0ABX7GL07</accession>
<evidence type="ECO:0000259" key="1">
    <source>
        <dbReference type="Pfam" id="PF16747"/>
    </source>
</evidence>
<sequence>MQRIILCISTLLLAACVTQSKNTDRQAVLLAQPLTPNSLMREGDVINFQVIEPRDPQSVVVQRFQYSAACSTAQINEVYSFLLMRKIYPGSPNHYAPARALPERYHATLLNNRDFLQACKNLPVADWRKVAEDDTGRWLLVDKNNLQNKAGQVDVWMAYDEPKTRLNLVNSAPFTQTREHYTFDCATRNSTLLARYFLNAANQVTDGKVDMFPETKVIMASETDKSKMVELVCNAPTSIASLPALTRRSKAAVDANAIPDISPNVLKSIEQLHLPKPLKTLTYLDLAGTASNSKKSWPERTEYFISTDPVTQQLSIDHKSENLVGHQISWRGLLTLSGREQAKLSRNTLVIDNLGFRGDWQQMRVGSQLGYTRQGSVNSNLIGSLGEEPVTVDCTVDSESPAKLLNPALSGNAKAISCRDQRKSLKTVPMDHYYYLVDYGFFYHASTDKGDGIAVDMHVQSVKQAATGLK</sequence>
<protein>
    <recommendedName>
        <fullName evidence="1">Surface-adhesin protein E-like domain-containing protein</fullName>
    </recommendedName>
</protein>
<name>A0ABX7GL07_9PSED</name>
<evidence type="ECO:0000313" key="3">
    <source>
        <dbReference type="Proteomes" id="UP000663686"/>
    </source>
</evidence>
<feature type="domain" description="Surface-adhesin protein E-like" evidence="1">
    <location>
        <begin position="127"/>
        <end position="201"/>
    </location>
</feature>
<reference evidence="2 3" key="2">
    <citation type="submission" date="2021-03" db="EMBL/GenBank/DDBJ databases">
        <title>P. granadensis CT364 genome publication.</title>
        <authorList>
            <person name="Stach J."/>
            <person name="Montero-Calasanz Md.C."/>
        </authorList>
    </citation>
    <scope>NUCLEOTIDE SEQUENCE [LARGE SCALE GENOMIC DNA]</scope>
    <source>
        <strain evidence="2 3">CT364</strain>
    </source>
</reference>
<evidence type="ECO:0000313" key="2">
    <source>
        <dbReference type="EMBL" id="QRK86098.1"/>
    </source>
</evidence>
<reference evidence="2 3" key="1">
    <citation type="submission" date="2021-02" db="EMBL/GenBank/DDBJ databases">
        <authorList>
            <person name="Cea Torrescassana E."/>
        </authorList>
    </citation>
    <scope>NUCLEOTIDE SEQUENCE [LARGE SCALE GENOMIC DNA]</scope>
    <source>
        <strain evidence="2 3">CT364</strain>
    </source>
</reference>